<dbReference type="Pfam" id="PF00754">
    <property type="entry name" value="F5_F8_type_C"/>
    <property type="match status" value="1"/>
</dbReference>
<proteinExistence type="predicted"/>
<dbReference type="RefSeq" id="WP_215533540.1">
    <property type="nucleotide sequence ID" value="NZ_AP023321.1"/>
</dbReference>
<dbReference type="PANTHER" id="PTHR12121:SF36">
    <property type="entry name" value="ENDONUCLEASE_EXONUCLEASE_PHOSPHATASE DOMAIN-CONTAINING PROTEIN"/>
    <property type="match status" value="1"/>
</dbReference>
<feature type="domain" description="Ig-like" evidence="4">
    <location>
        <begin position="887"/>
        <end position="988"/>
    </location>
</feature>
<dbReference type="InterPro" id="IPR050410">
    <property type="entry name" value="CCR4/nocturin_mRNA_transcr"/>
</dbReference>
<dbReference type="InterPro" id="IPR005135">
    <property type="entry name" value="Endo/exonuclease/phosphatase"/>
</dbReference>
<dbReference type="GO" id="GO:0000175">
    <property type="term" value="F:3'-5'-RNA exonuclease activity"/>
    <property type="evidence" value="ECO:0007669"/>
    <property type="project" value="TreeGrafter"/>
</dbReference>
<keyword evidence="1" id="KW-0378">Hydrolase</keyword>
<keyword evidence="6" id="KW-1185">Reference proteome</keyword>
<dbReference type="InterPro" id="IPR003343">
    <property type="entry name" value="Big_2"/>
</dbReference>
<dbReference type="Gene3D" id="2.60.120.260">
    <property type="entry name" value="Galactose-binding domain-like"/>
    <property type="match status" value="3"/>
</dbReference>
<evidence type="ECO:0008006" key="7">
    <source>
        <dbReference type="Google" id="ProtNLM"/>
    </source>
</evidence>
<keyword evidence="1" id="KW-0326">Glycosidase</keyword>
<accession>A0A7I8CZT9</accession>
<dbReference type="GO" id="GO:0016798">
    <property type="term" value="F:hydrolase activity, acting on glycosyl bonds"/>
    <property type="evidence" value="ECO:0007669"/>
    <property type="project" value="UniProtKB-KW"/>
</dbReference>
<organism evidence="5 6">
    <name type="scientific">Solibaculum mannosilyticum</name>
    <dbReference type="NCBI Taxonomy" id="2780922"/>
    <lineage>
        <taxon>Bacteria</taxon>
        <taxon>Bacillati</taxon>
        <taxon>Bacillota</taxon>
        <taxon>Clostridia</taxon>
        <taxon>Eubacteriales</taxon>
        <taxon>Oscillospiraceae</taxon>
        <taxon>Solibaculum</taxon>
    </lineage>
</organism>
<dbReference type="Pfam" id="PF03372">
    <property type="entry name" value="Exo_endo_phos"/>
    <property type="match status" value="1"/>
</dbReference>
<dbReference type="PROSITE" id="PS50022">
    <property type="entry name" value="FA58C_3"/>
    <property type="match status" value="1"/>
</dbReference>
<dbReference type="Gene3D" id="2.60.40.1080">
    <property type="match status" value="1"/>
</dbReference>
<evidence type="ECO:0000256" key="2">
    <source>
        <dbReference type="SAM" id="SignalP"/>
    </source>
</evidence>
<evidence type="ECO:0000259" key="3">
    <source>
        <dbReference type="PROSITE" id="PS50022"/>
    </source>
</evidence>
<dbReference type="InterPro" id="IPR036691">
    <property type="entry name" value="Endo/exonu/phosph_ase_sf"/>
</dbReference>
<dbReference type="SUPFAM" id="SSF56219">
    <property type="entry name" value="DNase I-like"/>
    <property type="match status" value="1"/>
</dbReference>
<feature type="domain" description="F5/8 type C" evidence="3">
    <location>
        <begin position="368"/>
        <end position="516"/>
    </location>
</feature>
<dbReference type="SUPFAM" id="SSF49785">
    <property type="entry name" value="Galactose-binding domain-like"/>
    <property type="match status" value="2"/>
</dbReference>
<dbReference type="Proteomes" id="UP000593890">
    <property type="component" value="Chromosome"/>
</dbReference>
<name>A0A7I8CZT9_9FIRM</name>
<sequence length="1162" mass="129356">MFQKWIKKSFALLLSLTLALSMIVPSVFAEEGPVREDADTQRFVSFNLRYDTTSHDLMKLDVRGPHLLEVIQKYHPDSIGFQEATDDWMNYLRTAMDEIGYAYVGVGRDTGTDDPDRSSTSNEFNPVFYQKDKYDLMESGTFWLSKTPDEVSGTEWGAACPRICTYVVLKDKQTGQYYGHFNTHLDHVALSSQANEVRIILNRVKEISEKYDDMGCVVTGDFNSVRFDNTNPDYIPLTYNIMTSRMDDSRSIAENILVDGGTFNGYQKPIDWENGHPSDNDKPAVDTSSSPIDYLFLTKGVFDVKTYTVIDDTFTFDYNGVTYHNHPVSDHYGVFCEVQRKEQPGDSSMDESAIIDYPAETYVGGQELSKEDLENIVGALSLPNVAADSSVSSNIQCASNKPVSNVLDTTSTAQVGDYDSNVYWEITLALQKLTNIQAVTYTTSTTTANIPSNVEILVSNDNSTWKKVGGTILEKAASNSTTYVILDEPAEARYVKMVMPDTYHDTSVKNISIYGVEDNKSTISADRYTPISGPKAGEKEGYEMMFDDNVGTKFYVKETSSIVFRLDKPETALAYSFTSGNDNEKYPGRYPSDWVLYGSSTGEDGSWQIIDRQSDASFADVNYAEFMFDIQNLTPYQYYKIDFTKLPNGNMQFSEFDLYKEGNGEEEPDVELIKMDQSSMSPISGPKPGEAEGYENLFDGDVNTKLYYKNSLPEPIIWKTDSAVAVPQYSFTTANDSAQFPGRMPSKWTLYGSATGEDGSWQIIDDQTGYHMPDVNSTEFTFEVKNPVAYQYYKLQFNALGTQDRLQLSEVSLYQQQSRADYSKVDEALNAIPEDLSPYTRESLKVLADVLGTVDRTKSAEDQNLVDQMAADIQKAVEGLETVADIPVSSVTIQNAPQKMKEGESAVLSCQILPENASNKNVTWSSSDEDILTVGQDGTVQAVGTGKAVITVTSQWDPSIQDSCEIEVSKKADIITDKEGYDSNEEITVTFETDLNVTGISLRNELGRSLGLIRIHSRIEGDHKVWSVKTCIATTGNRTISVFAKADGQYSEIGQFKVTIGQPMTGPAEIYRAEIQSDTAQVGEDFLVKVTTNQNATKLSVRNERWKAISFVVESVEDEGDNRIFTIRMNVGTAGLRLFSFMAAGDDNVWNGDSVEDSILIS</sequence>
<protein>
    <recommendedName>
        <fullName evidence="7">F5/8 type C domain-containing protein</fullName>
    </recommendedName>
</protein>
<dbReference type="InterPro" id="IPR000421">
    <property type="entry name" value="FA58C"/>
</dbReference>
<dbReference type="SMART" id="SM00635">
    <property type="entry name" value="BID_2"/>
    <property type="match status" value="1"/>
</dbReference>
<dbReference type="PANTHER" id="PTHR12121">
    <property type="entry name" value="CARBON CATABOLITE REPRESSOR PROTEIN 4"/>
    <property type="match status" value="1"/>
</dbReference>
<dbReference type="CDD" id="cd09083">
    <property type="entry name" value="EEP-1"/>
    <property type="match status" value="1"/>
</dbReference>
<dbReference type="PROSITE" id="PS50835">
    <property type="entry name" value="IG_LIKE"/>
    <property type="match status" value="1"/>
</dbReference>
<dbReference type="KEGG" id="sman:C12CBH8_06460"/>
<dbReference type="AlphaFoldDB" id="A0A7I8CZT9"/>
<dbReference type="Gene3D" id="3.60.10.10">
    <property type="entry name" value="Endonuclease/exonuclease/phosphatase"/>
    <property type="match status" value="1"/>
</dbReference>
<feature type="signal peptide" evidence="2">
    <location>
        <begin position="1"/>
        <end position="29"/>
    </location>
</feature>
<dbReference type="EMBL" id="AP023321">
    <property type="protein sequence ID" value="BCI60007.1"/>
    <property type="molecule type" value="Genomic_DNA"/>
</dbReference>
<dbReference type="InterPro" id="IPR007110">
    <property type="entry name" value="Ig-like_dom"/>
</dbReference>
<reference evidence="6" key="1">
    <citation type="submission" date="2020-07" db="EMBL/GenBank/DDBJ databases">
        <title>Complete genome sequencing of Clostridia bacterium strain 12CBH8.</title>
        <authorList>
            <person name="Sakamoto M."/>
            <person name="Murakami T."/>
            <person name="Mori H."/>
        </authorList>
    </citation>
    <scope>NUCLEOTIDE SEQUENCE [LARGE SCALE GENOMIC DNA]</scope>
    <source>
        <strain evidence="6">12CBH8</strain>
    </source>
</reference>
<gene>
    <name evidence="5" type="ORF">C12CBH8_06460</name>
</gene>
<dbReference type="InterPro" id="IPR008964">
    <property type="entry name" value="Invasin/intimin_cell_adhesion"/>
</dbReference>
<dbReference type="Pfam" id="PF02368">
    <property type="entry name" value="Big_2"/>
    <property type="match status" value="1"/>
</dbReference>
<feature type="chain" id="PRO_5030990563" description="F5/8 type C domain-containing protein" evidence="2">
    <location>
        <begin position="30"/>
        <end position="1162"/>
    </location>
</feature>
<evidence type="ECO:0000256" key="1">
    <source>
        <dbReference type="ARBA" id="ARBA00023295"/>
    </source>
</evidence>
<evidence type="ECO:0000313" key="6">
    <source>
        <dbReference type="Proteomes" id="UP000593890"/>
    </source>
</evidence>
<dbReference type="InterPro" id="IPR008979">
    <property type="entry name" value="Galactose-bd-like_sf"/>
</dbReference>
<evidence type="ECO:0000313" key="5">
    <source>
        <dbReference type="EMBL" id="BCI60007.1"/>
    </source>
</evidence>
<evidence type="ECO:0000259" key="4">
    <source>
        <dbReference type="PROSITE" id="PS50835"/>
    </source>
</evidence>
<dbReference type="SUPFAM" id="SSF49373">
    <property type="entry name" value="Invasin/intimin cell-adhesion fragments"/>
    <property type="match status" value="1"/>
</dbReference>
<keyword evidence="2" id="KW-0732">Signal</keyword>
<dbReference type="Gene3D" id="1.20.1270.90">
    <property type="entry name" value="AF1782-like"/>
    <property type="match status" value="1"/>
</dbReference>